<dbReference type="PANTHER" id="PTHR30404">
    <property type="entry name" value="N-ACETYLMURAMOYL-L-ALANINE AMIDASE"/>
    <property type="match status" value="1"/>
</dbReference>
<keyword evidence="6" id="KW-1185">Reference proteome</keyword>
<dbReference type="OrthoDB" id="9806267at2"/>
<reference evidence="5 6" key="1">
    <citation type="submission" date="2018-10" db="EMBL/GenBank/DDBJ databases">
        <title>Genomic Encyclopedia of Archaeal and Bacterial Type Strains, Phase II (KMG-II): from individual species to whole genera.</title>
        <authorList>
            <person name="Goeker M."/>
        </authorList>
    </citation>
    <scope>NUCLEOTIDE SEQUENCE [LARGE SCALE GENOMIC DNA]</scope>
    <source>
        <strain evidence="5 6">DSM 23424</strain>
    </source>
</reference>
<accession>A0A3L9YWP5</accession>
<dbReference type="AlphaFoldDB" id="A0A3L9YWP5"/>
<comment type="caution">
    <text evidence="5">The sequence shown here is derived from an EMBL/GenBank/DDBJ whole genome shotgun (WGS) entry which is preliminary data.</text>
</comment>
<dbReference type="InterPro" id="IPR002508">
    <property type="entry name" value="MurNAc-LAA_cat"/>
</dbReference>
<dbReference type="SUPFAM" id="SSF53187">
    <property type="entry name" value="Zn-dependent exopeptidases"/>
    <property type="match status" value="1"/>
</dbReference>
<proteinExistence type="predicted"/>
<dbReference type="SMART" id="SM00646">
    <property type="entry name" value="Ami_3"/>
    <property type="match status" value="1"/>
</dbReference>
<dbReference type="PANTHER" id="PTHR30404:SF0">
    <property type="entry name" value="N-ACETYLMURAMOYL-L-ALANINE AMIDASE AMIC"/>
    <property type="match status" value="1"/>
</dbReference>
<feature type="domain" description="MurNAc-LAA" evidence="4">
    <location>
        <begin position="93"/>
        <end position="250"/>
    </location>
</feature>
<evidence type="ECO:0000256" key="1">
    <source>
        <dbReference type="ARBA" id="ARBA00001561"/>
    </source>
</evidence>
<dbReference type="GO" id="GO:0008745">
    <property type="term" value="F:N-acetylmuramoyl-L-alanine amidase activity"/>
    <property type="evidence" value="ECO:0007669"/>
    <property type="project" value="UniProtKB-EC"/>
</dbReference>
<dbReference type="Pfam" id="PF01520">
    <property type="entry name" value="Amidase_3"/>
    <property type="match status" value="1"/>
</dbReference>
<dbReference type="EC" id="3.5.1.28" evidence="2"/>
<organism evidence="5 6">
    <name type="scientific">Ulvibacter antarcticus</name>
    <dbReference type="NCBI Taxonomy" id="442714"/>
    <lineage>
        <taxon>Bacteria</taxon>
        <taxon>Pseudomonadati</taxon>
        <taxon>Bacteroidota</taxon>
        <taxon>Flavobacteriia</taxon>
        <taxon>Flavobacteriales</taxon>
        <taxon>Flavobacteriaceae</taxon>
        <taxon>Ulvibacter</taxon>
    </lineage>
</organism>
<comment type="catalytic activity">
    <reaction evidence="1">
        <text>Hydrolyzes the link between N-acetylmuramoyl residues and L-amino acid residues in certain cell-wall glycopeptides.</text>
        <dbReference type="EC" id="3.5.1.28"/>
    </reaction>
</comment>
<evidence type="ECO:0000259" key="4">
    <source>
        <dbReference type="SMART" id="SM00646"/>
    </source>
</evidence>
<evidence type="ECO:0000313" key="6">
    <source>
        <dbReference type="Proteomes" id="UP000271339"/>
    </source>
</evidence>
<evidence type="ECO:0000313" key="5">
    <source>
        <dbReference type="EMBL" id="RMA64237.1"/>
    </source>
</evidence>
<dbReference type="InterPro" id="IPR050695">
    <property type="entry name" value="N-acetylmuramoyl_amidase_3"/>
</dbReference>
<dbReference type="RefSeq" id="WP_121906703.1">
    <property type="nucleotide sequence ID" value="NZ_REFC01000012.1"/>
</dbReference>
<evidence type="ECO:0000256" key="3">
    <source>
        <dbReference type="ARBA" id="ARBA00022801"/>
    </source>
</evidence>
<dbReference type="Proteomes" id="UP000271339">
    <property type="component" value="Unassembled WGS sequence"/>
</dbReference>
<dbReference type="GO" id="GO:0009253">
    <property type="term" value="P:peptidoglycan catabolic process"/>
    <property type="evidence" value="ECO:0007669"/>
    <property type="project" value="InterPro"/>
</dbReference>
<dbReference type="CDD" id="cd02696">
    <property type="entry name" value="MurNAc-LAA"/>
    <property type="match status" value="1"/>
</dbReference>
<dbReference type="EMBL" id="REFC01000012">
    <property type="protein sequence ID" value="RMA64237.1"/>
    <property type="molecule type" value="Genomic_DNA"/>
</dbReference>
<protein>
    <recommendedName>
        <fullName evidence="2">N-acetylmuramoyl-L-alanine amidase</fullName>
        <ecNumber evidence="2">3.5.1.28</ecNumber>
    </recommendedName>
</protein>
<dbReference type="Gene3D" id="3.40.630.40">
    <property type="entry name" value="Zn-dependent exopeptidases"/>
    <property type="match status" value="1"/>
</dbReference>
<name>A0A3L9YWP5_9FLAO</name>
<dbReference type="FunFam" id="3.40.630.40:FF:000005">
    <property type="entry name" value="N-acetylmuramoyl-L-alanine amidase (AmiA)"/>
    <property type="match status" value="1"/>
</dbReference>
<dbReference type="GO" id="GO:0030288">
    <property type="term" value="C:outer membrane-bounded periplasmic space"/>
    <property type="evidence" value="ECO:0007669"/>
    <property type="project" value="TreeGrafter"/>
</dbReference>
<gene>
    <name evidence="5" type="ORF">BXY75_1110</name>
</gene>
<keyword evidence="3" id="KW-0378">Hydrolase</keyword>
<evidence type="ECO:0000256" key="2">
    <source>
        <dbReference type="ARBA" id="ARBA00011901"/>
    </source>
</evidence>
<sequence length="369" mass="41252">MKTRSLLILLFVFLTLPSVILYGHDNNTTKPFVVVLDAGHGGHDPGNRGNGYKEADIALNIVLKVGAILEKTPGIKVIYTRKTDVFVELFERGAIANRADADLFVSVHCDSHTSQAYGAGTFVLGLHANKRNMEVAKKENEVILLEDNYMENYAGYDPNSPESFIGLTLMQEEYLDQSIMLASLIQNNFINKLHRKDRSVKQAGFIVLHQSYMPSVLIETGFLTNKTEGAYLNSSKGQNEMAISIANAIASYKENILLATHATQNPEITQDELDNAIEKAETKIYKDVTFKVQLAASSKKLKPEANNFKGLKEISRSEENGLYKYYYGETSDYNKIQLMKTFAQEKGYTSCYIVAFKNGQKLKLSDVLK</sequence>